<dbReference type="InterPro" id="IPR001199">
    <property type="entry name" value="Cyt_B5-like_heme/steroid-bd"/>
</dbReference>
<evidence type="ECO:0000256" key="7">
    <source>
        <dbReference type="ARBA" id="ARBA00023002"/>
    </source>
</evidence>
<dbReference type="InterPro" id="IPR001433">
    <property type="entry name" value="OxRdtase_FAD/NAD-bd"/>
</dbReference>
<dbReference type="EMBL" id="GL349445">
    <property type="protein sequence ID" value="KNC47154.1"/>
    <property type="molecule type" value="Genomic_DNA"/>
</dbReference>
<dbReference type="PRINTS" id="PR00406">
    <property type="entry name" value="CYTB5RDTASE"/>
</dbReference>
<dbReference type="PROSITE" id="PS51384">
    <property type="entry name" value="FAD_FR"/>
    <property type="match status" value="1"/>
</dbReference>
<reference evidence="12 13" key="1">
    <citation type="submission" date="2010-05" db="EMBL/GenBank/DDBJ databases">
        <title>The Genome Sequence of Thecamonas trahens ATCC 50062.</title>
        <authorList>
            <consortium name="The Broad Institute Genome Sequencing Platform"/>
            <person name="Russ C."/>
            <person name="Cuomo C."/>
            <person name="Shea T."/>
            <person name="Young S.K."/>
            <person name="Zeng Q."/>
            <person name="Koehrsen M."/>
            <person name="Haas B."/>
            <person name="Borodovsky M."/>
            <person name="Guigo R."/>
            <person name="Alvarado L."/>
            <person name="Berlin A."/>
            <person name="Bochicchio J."/>
            <person name="Borenstein D."/>
            <person name="Chapman S."/>
            <person name="Chen Z."/>
            <person name="Freedman E."/>
            <person name="Gellesch M."/>
            <person name="Goldberg J."/>
            <person name="Griggs A."/>
            <person name="Gujja S."/>
            <person name="Heilman E."/>
            <person name="Heiman D."/>
            <person name="Hepburn T."/>
            <person name="Howarth C."/>
            <person name="Jen D."/>
            <person name="Larson L."/>
            <person name="Mehta T."/>
            <person name="Park D."/>
            <person name="Pearson M."/>
            <person name="Roberts A."/>
            <person name="Saif S."/>
            <person name="Shenoy N."/>
            <person name="Sisk P."/>
            <person name="Stolte C."/>
            <person name="Sykes S."/>
            <person name="Thomson T."/>
            <person name="Walk T."/>
            <person name="White J."/>
            <person name="Yandava C."/>
            <person name="Burger G."/>
            <person name="Gray M.W."/>
            <person name="Holland P.W.H."/>
            <person name="King N."/>
            <person name="Lang F.B.F."/>
            <person name="Roger A.J."/>
            <person name="Ruiz-Trillo I."/>
            <person name="Lander E."/>
            <person name="Nusbaum C."/>
        </authorList>
    </citation>
    <scope>NUCLEOTIDE SEQUENCE [LARGE SCALE GENOMIC DNA]</scope>
    <source>
        <strain evidence="12 13">ATCC 50062</strain>
    </source>
</reference>
<evidence type="ECO:0000256" key="2">
    <source>
        <dbReference type="ARBA" id="ARBA00006105"/>
    </source>
</evidence>
<evidence type="ECO:0000313" key="12">
    <source>
        <dbReference type="EMBL" id="KNC47154.1"/>
    </source>
</evidence>
<dbReference type="GO" id="GO:0046872">
    <property type="term" value="F:metal ion binding"/>
    <property type="evidence" value="ECO:0007669"/>
    <property type="project" value="UniProtKB-KW"/>
</dbReference>
<dbReference type="SUPFAM" id="SSF52343">
    <property type="entry name" value="Ferredoxin reductase-like, C-terminal NADP-linked domain"/>
    <property type="match status" value="1"/>
</dbReference>
<gene>
    <name evidence="12" type="ORF">AMSG_03582</name>
</gene>
<keyword evidence="7" id="KW-0560">Oxidoreductase</keyword>
<keyword evidence="13" id="KW-1185">Reference proteome</keyword>
<dbReference type="eggNOG" id="KOG0534">
    <property type="taxonomic scope" value="Eukaryota"/>
</dbReference>
<keyword evidence="5" id="KW-0479">Metal-binding</keyword>
<dbReference type="Pfam" id="PF00173">
    <property type="entry name" value="Cyt-b5"/>
    <property type="match status" value="2"/>
</dbReference>
<dbReference type="SUPFAM" id="SSF63380">
    <property type="entry name" value="Riboflavin synthase domain-like"/>
    <property type="match status" value="1"/>
</dbReference>
<keyword evidence="4" id="KW-0285">Flavoprotein</keyword>
<dbReference type="CDD" id="cd06183">
    <property type="entry name" value="cyt_b5_reduct_like"/>
    <property type="match status" value="1"/>
</dbReference>
<accession>A0A0L0D4B2</accession>
<proteinExistence type="inferred from homology"/>
<dbReference type="Gene3D" id="2.40.30.10">
    <property type="entry name" value="Translation factors"/>
    <property type="match status" value="1"/>
</dbReference>
<keyword evidence="3" id="KW-0349">Heme</keyword>
<evidence type="ECO:0000259" key="10">
    <source>
        <dbReference type="PROSITE" id="PS50255"/>
    </source>
</evidence>
<name>A0A0L0D4B2_THETB</name>
<dbReference type="InterPro" id="IPR017938">
    <property type="entry name" value="Riboflavin_synthase-like_b-brl"/>
</dbReference>
<dbReference type="PANTHER" id="PTHR46237">
    <property type="entry name" value="CYTOCHROME B5 REDUCTASE 4 FAMILY MEMBER"/>
    <property type="match status" value="1"/>
</dbReference>
<feature type="region of interest" description="Disordered" evidence="9">
    <location>
        <begin position="1"/>
        <end position="28"/>
    </location>
</feature>
<dbReference type="AlphaFoldDB" id="A0A0L0D4B2"/>
<evidence type="ECO:0000256" key="3">
    <source>
        <dbReference type="ARBA" id="ARBA00022617"/>
    </source>
</evidence>
<dbReference type="GO" id="GO:0004128">
    <property type="term" value="F:cytochrome-b5 reductase activity, acting on NAD(P)H"/>
    <property type="evidence" value="ECO:0007669"/>
    <property type="project" value="TreeGrafter"/>
</dbReference>
<dbReference type="OMA" id="YANRTEQ"/>
<dbReference type="STRING" id="461836.A0A0L0D4B2"/>
<evidence type="ECO:0000256" key="9">
    <source>
        <dbReference type="SAM" id="MobiDB-lite"/>
    </source>
</evidence>
<dbReference type="InterPro" id="IPR018506">
    <property type="entry name" value="Cyt_B5_heme-BS"/>
</dbReference>
<keyword evidence="6" id="KW-0274">FAD</keyword>
<comment type="similarity">
    <text evidence="2">Belongs to the flavoprotein pyridine nucleotide cytochrome reductase family.</text>
</comment>
<dbReference type="Proteomes" id="UP000054408">
    <property type="component" value="Unassembled WGS sequence"/>
</dbReference>
<sequence>MRDSPQLASGGGGSSEGGAAKAAKKRRKVVLEPGHSQMDWMRRTTSGEDMSGAGGEMRRISMAEVADHAEEDDAWMVVSGTVYNITKYIAYHPGGRDQLLRGAGRDATDLFFSVHPWVNIQMMLKSCVLGIVANVPYTPKPKAKAAAEPAAAAGASDDDYAGWQLSHIRPVSHDTSVFCFIPPPGEFDPLPLGAHVNTRATIAGNVVVRPYTPINAPTSATGLSEGGITLELLVKRYPDGPMSSYIHALAEGETLDISRPHMPSDFAWKPRRWSAVTLFAAGTGITPIIRVLREALLTDGLDSIHLVFANSTAADVLMADDILALQAEHGFALDFVLSTPPASPAALAAESYEAGTGKGAMAGRLNAEAVASLMRSPPGDHHHVFVCGPSSFNASMYSYLIDVVGHAPNALTRFAPTVDLGSAALGGGVSTPGSPPPLYTKASSDLPRYSMDEVAQHASVDDAWLVIDDYVYDVTRFIASHPGGDVIMQGAGRDSTTLFLNSFHSPYARRLLAKFLIGRVAY</sequence>
<dbReference type="PROSITE" id="PS50255">
    <property type="entry name" value="CYTOCHROME_B5_2"/>
    <property type="match status" value="2"/>
</dbReference>
<dbReference type="InterPro" id="IPR051872">
    <property type="entry name" value="Cytochrome_b5/Flavoprotein_Rdt"/>
</dbReference>
<dbReference type="InterPro" id="IPR017927">
    <property type="entry name" value="FAD-bd_FR_type"/>
</dbReference>
<dbReference type="PRINTS" id="PR00371">
    <property type="entry name" value="FPNCR"/>
</dbReference>
<dbReference type="PROSITE" id="PS00191">
    <property type="entry name" value="CYTOCHROME_B5_1"/>
    <property type="match status" value="2"/>
</dbReference>
<dbReference type="eggNOG" id="KOG0537">
    <property type="taxonomic scope" value="Eukaryota"/>
</dbReference>
<evidence type="ECO:0000259" key="11">
    <source>
        <dbReference type="PROSITE" id="PS51384"/>
    </source>
</evidence>
<dbReference type="Pfam" id="PF00175">
    <property type="entry name" value="NAD_binding_1"/>
    <property type="match status" value="1"/>
</dbReference>
<dbReference type="SMART" id="SM01117">
    <property type="entry name" value="Cyt-b5"/>
    <property type="match status" value="2"/>
</dbReference>
<dbReference type="FunFam" id="3.10.120.10:FF:000001">
    <property type="entry name" value="Cytochrome b5 reductase 4"/>
    <property type="match status" value="1"/>
</dbReference>
<evidence type="ECO:0000256" key="5">
    <source>
        <dbReference type="ARBA" id="ARBA00022723"/>
    </source>
</evidence>
<dbReference type="FunFam" id="3.10.120.10:FF:000007">
    <property type="entry name" value="Sulfite oxidase, mitochondrial"/>
    <property type="match status" value="1"/>
</dbReference>
<organism evidence="12 13">
    <name type="scientific">Thecamonas trahens ATCC 50062</name>
    <dbReference type="NCBI Taxonomy" id="461836"/>
    <lineage>
        <taxon>Eukaryota</taxon>
        <taxon>Apusozoa</taxon>
        <taxon>Apusomonadida</taxon>
        <taxon>Apusomonadidae</taxon>
        <taxon>Thecamonas</taxon>
    </lineage>
</organism>
<dbReference type="Pfam" id="PF00970">
    <property type="entry name" value="FAD_binding_6"/>
    <property type="match status" value="1"/>
</dbReference>
<feature type="domain" description="FAD-binding FR-type" evidence="11">
    <location>
        <begin position="158"/>
        <end position="267"/>
    </location>
</feature>
<evidence type="ECO:0000256" key="1">
    <source>
        <dbReference type="ARBA" id="ARBA00001974"/>
    </source>
</evidence>
<dbReference type="OrthoDB" id="432299at2759"/>
<keyword evidence="8" id="KW-0408">Iron</keyword>
<dbReference type="eggNOG" id="KOG0536">
    <property type="taxonomic scope" value="Eukaryota"/>
</dbReference>
<dbReference type="GO" id="GO:0005737">
    <property type="term" value="C:cytoplasm"/>
    <property type="evidence" value="ECO:0007669"/>
    <property type="project" value="TreeGrafter"/>
</dbReference>
<dbReference type="SUPFAM" id="SSF55856">
    <property type="entry name" value="Cytochrome b5-like heme/steroid binding domain"/>
    <property type="match status" value="2"/>
</dbReference>
<dbReference type="RefSeq" id="XP_013759928.1">
    <property type="nucleotide sequence ID" value="XM_013904474.1"/>
</dbReference>
<comment type="cofactor">
    <cofactor evidence="1">
        <name>FAD</name>
        <dbReference type="ChEBI" id="CHEBI:57692"/>
    </cofactor>
</comment>
<evidence type="ECO:0000256" key="8">
    <source>
        <dbReference type="ARBA" id="ARBA00023004"/>
    </source>
</evidence>
<dbReference type="InterPro" id="IPR008333">
    <property type="entry name" value="Cbr1-like_FAD-bd_dom"/>
</dbReference>
<protein>
    <submittedName>
        <fullName evidence="12">Cytochrome b5 reductase 4</fullName>
    </submittedName>
</protein>
<evidence type="ECO:0000313" key="13">
    <source>
        <dbReference type="Proteomes" id="UP000054408"/>
    </source>
</evidence>
<dbReference type="Gene3D" id="3.40.50.80">
    <property type="entry name" value="Nucleotide-binding domain of ferredoxin-NADP reductase (FNR) module"/>
    <property type="match status" value="1"/>
</dbReference>
<dbReference type="GeneID" id="25563172"/>
<dbReference type="InterPro" id="IPR001709">
    <property type="entry name" value="Flavoprot_Pyr_Nucl_cyt_Rdtase"/>
</dbReference>
<dbReference type="GO" id="GO:0020037">
    <property type="term" value="F:heme binding"/>
    <property type="evidence" value="ECO:0007669"/>
    <property type="project" value="InterPro"/>
</dbReference>
<feature type="domain" description="Cytochrome b5 heme-binding" evidence="10">
    <location>
        <begin position="57"/>
        <end position="133"/>
    </location>
</feature>
<dbReference type="PANTHER" id="PTHR46237:SF1">
    <property type="entry name" value="CYTOCHROME B5 REDUCTASE 4"/>
    <property type="match status" value="1"/>
</dbReference>
<evidence type="ECO:0000256" key="4">
    <source>
        <dbReference type="ARBA" id="ARBA00022630"/>
    </source>
</evidence>
<dbReference type="InterPro" id="IPR039261">
    <property type="entry name" value="FNR_nucleotide-bd"/>
</dbReference>
<feature type="domain" description="Cytochrome b5 heme-binding" evidence="10">
    <location>
        <begin position="446"/>
        <end position="521"/>
    </location>
</feature>
<dbReference type="Gene3D" id="3.10.120.10">
    <property type="entry name" value="Cytochrome b5-like heme/steroid binding domain"/>
    <property type="match status" value="2"/>
</dbReference>
<evidence type="ECO:0000256" key="6">
    <source>
        <dbReference type="ARBA" id="ARBA00022827"/>
    </source>
</evidence>
<dbReference type="InterPro" id="IPR036400">
    <property type="entry name" value="Cyt_B5-like_heme/steroid_sf"/>
</dbReference>